<protein>
    <submittedName>
        <fullName evidence="1">Uncharacterized protein</fullName>
    </submittedName>
</protein>
<proteinExistence type="predicted"/>
<dbReference type="EMBL" id="JAMKPW020000022">
    <property type="protein sequence ID" value="KAK8206600.1"/>
    <property type="molecule type" value="Genomic_DNA"/>
</dbReference>
<name>A0ACC3SBI5_9PEZI</name>
<comment type="caution">
    <text evidence="1">The sequence shown here is derived from an EMBL/GenBank/DDBJ whole genome shotgun (WGS) entry which is preliminary data.</text>
</comment>
<keyword evidence="2" id="KW-1185">Reference proteome</keyword>
<evidence type="ECO:0000313" key="1">
    <source>
        <dbReference type="EMBL" id="KAK8206600.1"/>
    </source>
</evidence>
<reference evidence="1" key="1">
    <citation type="submission" date="2024-02" db="EMBL/GenBank/DDBJ databases">
        <title>Metagenome Assembled Genome of Zalaria obscura JY119.</title>
        <authorList>
            <person name="Vighnesh L."/>
            <person name="Jagadeeshwari U."/>
            <person name="Venkata Ramana C."/>
            <person name="Sasikala C."/>
        </authorList>
    </citation>
    <scope>NUCLEOTIDE SEQUENCE</scope>
    <source>
        <strain evidence="1">JY119</strain>
    </source>
</reference>
<organism evidence="1 2">
    <name type="scientific">Zalaria obscura</name>
    <dbReference type="NCBI Taxonomy" id="2024903"/>
    <lineage>
        <taxon>Eukaryota</taxon>
        <taxon>Fungi</taxon>
        <taxon>Dikarya</taxon>
        <taxon>Ascomycota</taxon>
        <taxon>Pezizomycotina</taxon>
        <taxon>Dothideomycetes</taxon>
        <taxon>Dothideomycetidae</taxon>
        <taxon>Dothideales</taxon>
        <taxon>Zalariaceae</taxon>
        <taxon>Zalaria</taxon>
    </lineage>
</organism>
<accession>A0ACC3SBI5</accession>
<sequence>MSATSRESSRDRGMLRHQHSFSESGRISVPMWDSSDPERNPPPLPLPNQSSESLTTRPNTSAAIASAARTLIENAREGRDQTPSSSPDKSLIKGAAHRRIQSIQSGNVRDLRSYLDGMRSPERSPERDDNYLSSPERSPTRSGTPTPAGRDPIKDTPTLKPSRPGPRPILGENTPPSSTMLALQAMASRDAETPLSEITNNPLGRGGHSFDNLSSEVMKITSIATNLQKEMTQLSRRSKDNATDLISLKEATKTRDEDIRKTLRELVTNISSPSAGGPGPFGGSRSGGFGLGLLDSKPYNSPPSASKSFSVPRAASTNSFFDPDRVNSPSPYSVEGTASLAMLEKILREMVTKEGQERLLSNLSELLEKASKENVGTAKKVEELMEFIKEKSDNQALVRSSAGVPRLELTRSEDSPDSKRSPDTDALRLMQKVKESITTNGGMTAELKALIQQLRGETLGMGRELGRKLDEAIQNRGHESSAETNDQMKADMENIVHSALADLKEHMESIIDEKNQQMAVAAVPGNNMDPNEMHEVVRHAISEHGAALVPHQQDGLDREGILEAVRGAYEEFKPEIELQQFGLERDEILQVLKEGLEDYQSSRALPAEPGASKEEILEAVHQAMQNFQPPQPAVEMQEELLASVRACLEDFRPSSGFDPAATHMMVVEAVREGLANHGPNAPRELEISRDDLFDAVKASLDGSSIPFGGFGEQVLQQMNGLIDSMHGEFQQYSAANGRDTEQVLDAVKDGLESLRSEIESYVDRAQDVTGKDEIIDIVRDGLEQLRADVQGYCAEGPTNGRNEMLDYIKAEFEHLHEAFGSQGGSRSLEGDSSGQSAKAEILAALALGFEGIRDHARTRSADGDEPEEMVEAMKEEFEQLKNAILSATATDKSEIMETIQESLGTLHNKIDGAESLGSSEGTVADLKEELVHLREALATTLIRSGGSAEKEDIIDAIQESMNGLRTQLTADHGEASGEVLATIKEELESFRDSLGNGSLRSTRNPEDPDAPIPAEVLEAIRGEFENMRQSINQTMVVGGSRADTEEVLDTVRLGLDDLRSHLEKKLDNPERNMAMNNELLDALNDGLDNLRSEFSKVIDKPVDMTVNYEILDTLKDGITSLRNDMDKLMGVRPVSPVKGGEIVLADGAESVSRDMPVDTPAASVESVDRASLEKMEVLIAQLQIKIEAMDANIQDMPATQAASAAGAQPAEGTALKQDLVSMEEMLKDIQTTLAAVAAREKAEVEDAVTKADTDAIETLLRNTKAQLEEIVMPDPATAVTKEDLDSVEAVVRISNDAIEGLAAKMEENGATKADVAVVEVLVQDLKSAFDEVREKLSPEPKEDEDGKPLTRMDLDILGIICTEIKIKVNDMTLPDPETLPTTADIEQLTGLINDFRASHDKLRDSYEQDIATTAKVFDDRRKEAAEIVEEIGSVKTYLDECKDELLDKVLDGENGMNSLHETLKGMEEKLGEEVATSTGLKGLLDTINNEFERAHGSIESLKVQHDEGAAAMLEKHGEHKDLIVAEVIEKIEGCFDGLMSKYDDAQHAAEEKAKAMEEKATQQEQLLTETKTMADDLRISIDTLGTSLTTMPETMEKISEDSKTVFNRVDDTYNKLEETQEGLKAEHQLTRDEVSKVIEGVSGLQGDFTEYHPRFMMSLKEIQALVQQHYEHSQQQAEAVRAGAEEAKVSSAEGLLTAEGLRAETEGLKAHFADELDKRFPAGNSSLPALLPEAAETSTRDDTAVHEKLDKLMEQASQASDPSVQLERLDQIHQQVMATAAEVSAFVALQAKQISDDHSNKEKEAEEIALVLERRLMHKEQVESDITTLNAEKESLRKAVEALRAEKEALTAQKTRLTADVASLHTAMDIRREELHAMDAKADALERRILEGVMNHSRAMLLTKSPKPSSPKKPKGRDLRLVSNASAASAATITSTVPPLQQSHALAMKTRPGIKRTSAAPNSAERRIMSLSHINHNSVSPSHSQPSATPSTAASLSPLKRSHSAKSNALRKQSWGGRRNFSMTEDANKENDRLSEESEGELSSSRPVSASSNGRSYGTSAFTDASGITPTDDGRRTSYATSDMTYATGSYLTGSELDRRSSLASTVAGTLGTQEETEAEAEAEAEQQQEREREQRAVAQAMEKNLVQYAPPSDSGIGTDLPTAAFSGSEADYFRRGVA</sequence>
<gene>
    <name evidence="1" type="ORF">M8818_004434</name>
</gene>
<evidence type="ECO:0000313" key="2">
    <source>
        <dbReference type="Proteomes" id="UP001320706"/>
    </source>
</evidence>
<dbReference type="Proteomes" id="UP001320706">
    <property type="component" value="Unassembled WGS sequence"/>
</dbReference>